<dbReference type="EMBL" id="CP003154">
    <property type="protein sequence ID" value="AFL75929.1"/>
    <property type="molecule type" value="Genomic_DNA"/>
</dbReference>
<protein>
    <recommendedName>
        <fullName evidence="2">diguanylate cyclase</fullName>
        <ecNumber evidence="2">2.7.7.65</ecNumber>
    </recommendedName>
</protein>
<sequence>MSALFSLVRGHFANLFFGGLSTVVLALVIAVPSVHYFLEKQYLAGILATLSEVTANQIMERVIAPNPTYWIYEESRLQTLLHPQMRGISICQCVNADADRLILAVGDRPAPPALRQRTALLDAGVVVGYLNTSVSLRPLLWRNLTLALIAGAVGALAVAFFSYFPLRRLRQAEQTVCFLAEHDALTGLLNRYALEPVFEQEVKRATRYGLRLSMLLFDIDHFKIINDVHGHCAGDRVLRRLAELVAGTIRSSDYLVRWGGEEFLLLLTHTDQAEARELAEKLRDLVAREDFSLGEPVTISLGLSTYRSGMSLHAYVERADQAMYRAKNAGRNCWIDAEAGDRATDERQDGMNALEPD</sequence>
<dbReference type="HOGENOM" id="CLU_776000_0_0_6"/>
<comment type="catalytic activity">
    <reaction evidence="3">
        <text>2 GTP = 3',3'-c-di-GMP + 2 diphosphate</text>
        <dbReference type="Rhea" id="RHEA:24898"/>
        <dbReference type="ChEBI" id="CHEBI:33019"/>
        <dbReference type="ChEBI" id="CHEBI:37565"/>
        <dbReference type="ChEBI" id="CHEBI:58805"/>
        <dbReference type="EC" id="2.7.7.65"/>
    </reaction>
</comment>
<organism evidence="6 7">
    <name type="scientific">Thiocystis violascens (strain ATCC 17096 / DSM 198 / 6111)</name>
    <name type="common">Chromatium violascens</name>
    <dbReference type="NCBI Taxonomy" id="765911"/>
    <lineage>
        <taxon>Bacteria</taxon>
        <taxon>Pseudomonadati</taxon>
        <taxon>Pseudomonadota</taxon>
        <taxon>Gammaproteobacteria</taxon>
        <taxon>Chromatiales</taxon>
        <taxon>Chromatiaceae</taxon>
        <taxon>Thiocystis</taxon>
    </lineage>
</organism>
<dbReference type="eggNOG" id="COG3706">
    <property type="taxonomic scope" value="Bacteria"/>
</dbReference>
<dbReference type="PANTHER" id="PTHR45138:SF9">
    <property type="entry name" value="DIGUANYLATE CYCLASE DGCM-RELATED"/>
    <property type="match status" value="1"/>
</dbReference>
<comment type="cofactor">
    <cofactor evidence="1">
        <name>Mg(2+)</name>
        <dbReference type="ChEBI" id="CHEBI:18420"/>
    </cofactor>
</comment>
<dbReference type="InterPro" id="IPR029787">
    <property type="entry name" value="Nucleotide_cyclase"/>
</dbReference>
<dbReference type="EC" id="2.7.7.65" evidence="2"/>
<dbReference type="InterPro" id="IPR043128">
    <property type="entry name" value="Rev_trsase/Diguanyl_cyclase"/>
</dbReference>
<dbReference type="STRING" id="765911.Thivi_4108"/>
<proteinExistence type="predicted"/>
<dbReference type="OrthoDB" id="9805474at2"/>
<dbReference type="Proteomes" id="UP000006062">
    <property type="component" value="Chromosome"/>
</dbReference>
<dbReference type="SUPFAM" id="SSF55073">
    <property type="entry name" value="Nucleotide cyclase"/>
    <property type="match status" value="1"/>
</dbReference>
<dbReference type="PROSITE" id="PS50887">
    <property type="entry name" value="GGDEF"/>
    <property type="match status" value="1"/>
</dbReference>
<feature type="transmembrane region" description="Helical" evidence="4">
    <location>
        <begin position="144"/>
        <end position="164"/>
    </location>
</feature>
<dbReference type="PANTHER" id="PTHR45138">
    <property type="entry name" value="REGULATORY COMPONENTS OF SENSORY TRANSDUCTION SYSTEM"/>
    <property type="match status" value="1"/>
</dbReference>
<dbReference type="SMART" id="SM00267">
    <property type="entry name" value="GGDEF"/>
    <property type="match status" value="1"/>
</dbReference>
<dbReference type="InterPro" id="IPR050469">
    <property type="entry name" value="Diguanylate_Cyclase"/>
</dbReference>
<dbReference type="NCBIfam" id="TIGR00254">
    <property type="entry name" value="GGDEF"/>
    <property type="match status" value="1"/>
</dbReference>
<dbReference type="KEGG" id="tvi:Thivi_4108"/>
<keyword evidence="7" id="KW-1185">Reference proteome</keyword>
<feature type="transmembrane region" description="Helical" evidence="4">
    <location>
        <begin position="12"/>
        <end position="38"/>
    </location>
</feature>
<gene>
    <name evidence="6" type="ordered locus">Thivi_4108</name>
</gene>
<evidence type="ECO:0000256" key="4">
    <source>
        <dbReference type="SAM" id="Phobius"/>
    </source>
</evidence>
<evidence type="ECO:0000256" key="3">
    <source>
        <dbReference type="ARBA" id="ARBA00034247"/>
    </source>
</evidence>
<accession>I3YG11</accession>
<dbReference type="InterPro" id="IPR000160">
    <property type="entry name" value="GGDEF_dom"/>
</dbReference>
<evidence type="ECO:0000313" key="6">
    <source>
        <dbReference type="EMBL" id="AFL75929.1"/>
    </source>
</evidence>
<dbReference type="Gene3D" id="3.30.70.270">
    <property type="match status" value="1"/>
</dbReference>
<evidence type="ECO:0000256" key="1">
    <source>
        <dbReference type="ARBA" id="ARBA00001946"/>
    </source>
</evidence>
<dbReference type="GO" id="GO:0052621">
    <property type="term" value="F:diguanylate cyclase activity"/>
    <property type="evidence" value="ECO:0007669"/>
    <property type="project" value="UniProtKB-EC"/>
</dbReference>
<evidence type="ECO:0000256" key="2">
    <source>
        <dbReference type="ARBA" id="ARBA00012528"/>
    </source>
</evidence>
<keyword evidence="4" id="KW-1133">Transmembrane helix</keyword>
<evidence type="ECO:0000313" key="7">
    <source>
        <dbReference type="Proteomes" id="UP000006062"/>
    </source>
</evidence>
<dbReference type="RefSeq" id="WP_014780314.1">
    <property type="nucleotide sequence ID" value="NC_018012.1"/>
</dbReference>
<keyword evidence="4" id="KW-0812">Transmembrane</keyword>
<name>I3YG11_THIV6</name>
<evidence type="ECO:0000259" key="5">
    <source>
        <dbReference type="PROSITE" id="PS50887"/>
    </source>
</evidence>
<dbReference type="Pfam" id="PF00990">
    <property type="entry name" value="GGDEF"/>
    <property type="match status" value="1"/>
</dbReference>
<dbReference type="FunFam" id="3.30.70.270:FF:000001">
    <property type="entry name" value="Diguanylate cyclase domain protein"/>
    <property type="match status" value="1"/>
</dbReference>
<keyword evidence="4" id="KW-0472">Membrane</keyword>
<dbReference type="AlphaFoldDB" id="I3YG11"/>
<dbReference type="CDD" id="cd01949">
    <property type="entry name" value="GGDEF"/>
    <property type="match status" value="1"/>
</dbReference>
<reference evidence="6 7" key="1">
    <citation type="submission" date="2012-06" db="EMBL/GenBank/DDBJ databases">
        <title>Complete sequence of Thiocystis violascens DSM 198.</title>
        <authorList>
            <consortium name="US DOE Joint Genome Institute"/>
            <person name="Lucas S."/>
            <person name="Han J."/>
            <person name="Lapidus A."/>
            <person name="Cheng J.-F."/>
            <person name="Goodwin L."/>
            <person name="Pitluck S."/>
            <person name="Peters L."/>
            <person name="Ovchinnikova G."/>
            <person name="Teshima H."/>
            <person name="Detter J.C."/>
            <person name="Han C."/>
            <person name="Tapia R."/>
            <person name="Land M."/>
            <person name="Hauser L."/>
            <person name="Kyrpides N."/>
            <person name="Ivanova N."/>
            <person name="Pagani I."/>
            <person name="Vogl K."/>
            <person name="Liu Z."/>
            <person name="Frigaard N.-U."/>
            <person name="Bryant D."/>
            <person name="Woyke T."/>
        </authorList>
    </citation>
    <scope>NUCLEOTIDE SEQUENCE [LARGE SCALE GENOMIC DNA]</scope>
    <source>
        <strain evidence="7">ATCC 17096 / DSM 198 / 6111</strain>
    </source>
</reference>
<feature type="domain" description="GGDEF" evidence="5">
    <location>
        <begin position="210"/>
        <end position="339"/>
    </location>
</feature>